<dbReference type="Gene3D" id="3.60.21.10">
    <property type="match status" value="1"/>
</dbReference>
<dbReference type="EMBL" id="DF977000">
    <property type="protein sequence ID" value="GAQ24937.1"/>
    <property type="molecule type" value="Genomic_DNA"/>
</dbReference>
<keyword evidence="3" id="KW-0812">Transmembrane</keyword>
<feature type="transmembrane region" description="Helical" evidence="3">
    <location>
        <begin position="12"/>
        <end position="33"/>
    </location>
</feature>
<keyword evidence="3" id="KW-0472">Membrane</keyword>
<dbReference type="InterPro" id="IPR051158">
    <property type="entry name" value="Metallophosphoesterase_sf"/>
</dbReference>
<keyword evidence="6" id="KW-1185">Reference proteome</keyword>
<name>A0A0U9HDP4_9FIRM</name>
<evidence type="ECO:0000313" key="6">
    <source>
        <dbReference type="Proteomes" id="UP000062160"/>
    </source>
</evidence>
<keyword evidence="2" id="KW-0378">Hydrolase</keyword>
<dbReference type="PANTHER" id="PTHR31302:SF31">
    <property type="entry name" value="PHOSPHODIESTERASE YAEI"/>
    <property type="match status" value="1"/>
</dbReference>
<dbReference type="AlphaFoldDB" id="A0A0U9HDP4"/>
<accession>A0A0U9HDP4</accession>
<dbReference type="Proteomes" id="UP000062160">
    <property type="component" value="Unassembled WGS sequence"/>
</dbReference>
<dbReference type="InterPro" id="IPR029052">
    <property type="entry name" value="Metallo-depent_PP-like"/>
</dbReference>
<dbReference type="InterPro" id="IPR004843">
    <property type="entry name" value="Calcineurin-like_PHP"/>
</dbReference>
<dbReference type="GO" id="GO:0008758">
    <property type="term" value="F:UDP-2,3-diacylglucosamine hydrolase activity"/>
    <property type="evidence" value="ECO:0007669"/>
    <property type="project" value="TreeGrafter"/>
</dbReference>
<evidence type="ECO:0000259" key="4">
    <source>
        <dbReference type="Pfam" id="PF00149"/>
    </source>
</evidence>
<dbReference type="GO" id="GO:0016020">
    <property type="term" value="C:membrane"/>
    <property type="evidence" value="ECO:0007669"/>
    <property type="project" value="GOC"/>
</dbReference>
<dbReference type="GO" id="GO:0046872">
    <property type="term" value="F:metal ion binding"/>
    <property type="evidence" value="ECO:0007669"/>
    <property type="project" value="UniProtKB-KW"/>
</dbReference>
<protein>
    <recommendedName>
        <fullName evidence="4">Calcineurin-like phosphoesterase domain-containing protein</fullName>
    </recommendedName>
</protein>
<dbReference type="PANTHER" id="PTHR31302">
    <property type="entry name" value="TRANSMEMBRANE PROTEIN WITH METALLOPHOSPHOESTERASE DOMAIN-RELATED"/>
    <property type="match status" value="1"/>
</dbReference>
<sequence>MKITSKNSKLRIGIVSCIIIGIFVFLYVEANWLQVSDYTIVSPKIPKEFEGFRIVQLSDLHSKEFGKNNELLIQKIKAQNPDIIVATGDMLSSGDDRGEVFYDLARELVKNYDVYYIKGNHEQITEFKAQEVGSEWFKSYIDSLKELGVIVLENEKVSLKKDDASINLYGLETSLLLYRGRYSSNYNGEKSIDVPSIEKKLGRCEREKYNILLTHNPAYFQIYSQWGADLVLSGHVHGGIVRLPLLGGLLSPDATFFPKYDAGEFELGDSKMIVSRGLGNSTLKLRVFNRPEIITITLHCLNAKT</sequence>
<evidence type="ECO:0000256" key="3">
    <source>
        <dbReference type="SAM" id="Phobius"/>
    </source>
</evidence>
<dbReference type="OrthoDB" id="9780884at2"/>
<evidence type="ECO:0000256" key="2">
    <source>
        <dbReference type="ARBA" id="ARBA00022801"/>
    </source>
</evidence>
<keyword evidence="1" id="KW-0479">Metal-binding</keyword>
<evidence type="ECO:0000256" key="1">
    <source>
        <dbReference type="ARBA" id="ARBA00022723"/>
    </source>
</evidence>
<proteinExistence type="predicted"/>
<dbReference type="RefSeq" id="WP_059032224.1">
    <property type="nucleotide sequence ID" value="NZ_BSDN01000008.1"/>
</dbReference>
<organism evidence="5">
    <name type="scientific">Tepidanaerobacter syntrophicus</name>
    <dbReference type="NCBI Taxonomy" id="224999"/>
    <lineage>
        <taxon>Bacteria</taxon>
        <taxon>Bacillati</taxon>
        <taxon>Bacillota</taxon>
        <taxon>Clostridia</taxon>
        <taxon>Thermosediminibacterales</taxon>
        <taxon>Tepidanaerobacteraceae</taxon>
        <taxon>Tepidanaerobacter</taxon>
    </lineage>
</organism>
<dbReference type="CDD" id="cd07385">
    <property type="entry name" value="MPP_YkuE_C"/>
    <property type="match status" value="1"/>
</dbReference>
<keyword evidence="3" id="KW-1133">Transmembrane helix</keyword>
<dbReference type="Pfam" id="PF00149">
    <property type="entry name" value="Metallophos"/>
    <property type="match status" value="1"/>
</dbReference>
<dbReference type="SUPFAM" id="SSF56300">
    <property type="entry name" value="Metallo-dependent phosphatases"/>
    <property type="match status" value="1"/>
</dbReference>
<dbReference type="GO" id="GO:0009245">
    <property type="term" value="P:lipid A biosynthetic process"/>
    <property type="evidence" value="ECO:0007669"/>
    <property type="project" value="TreeGrafter"/>
</dbReference>
<gene>
    <name evidence="5" type="ORF">TSYNT_6322</name>
</gene>
<reference evidence="5" key="1">
    <citation type="journal article" date="2016" name="Genome Announc.">
        <title>Draft Genome Sequence of the Syntrophic Lactate-Degrading Bacterium Tepidanaerobacter syntrophicus JLT.</title>
        <authorList>
            <person name="Matsuura N."/>
            <person name="Ohashi A."/>
            <person name="Tourlousse D.M."/>
            <person name="Sekiguchi Y."/>
        </authorList>
    </citation>
    <scope>NUCLEOTIDE SEQUENCE [LARGE SCALE GENOMIC DNA]</scope>
    <source>
        <strain evidence="5">JL</strain>
    </source>
</reference>
<evidence type="ECO:0000313" key="5">
    <source>
        <dbReference type="EMBL" id="GAQ24937.1"/>
    </source>
</evidence>
<dbReference type="STRING" id="224999.GCA_001485475_00946"/>
<feature type="domain" description="Calcineurin-like phosphoesterase" evidence="4">
    <location>
        <begin position="52"/>
        <end position="238"/>
    </location>
</feature>